<dbReference type="PANTHER" id="PTHR37984:SF5">
    <property type="entry name" value="PROTEIN NYNRIN-LIKE"/>
    <property type="match status" value="1"/>
</dbReference>
<evidence type="ECO:0000313" key="7">
    <source>
        <dbReference type="Ensembl" id="ENSSHAP00000045871.1"/>
    </source>
</evidence>
<dbReference type="AlphaFoldDB" id="A0A7N4Q1J2"/>
<dbReference type="Gene3D" id="3.30.420.10">
    <property type="entry name" value="Ribonuclease H-like superfamily/Ribonuclease H"/>
    <property type="match status" value="1"/>
</dbReference>
<dbReference type="InParanoid" id="A0A7N4Q1J2"/>
<dbReference type="Pfam" id="PF17921">
    <property type="entry name" value="Integrase_H2C2"/>
    <property type="match status" value="1"/>
</dbReference>
<feature type="region of interest" description="Disordered" evidence="5">
    <location>
        <begin position="104"/>
        <end position="140"/>
    </location>
</feature>
<dbReference type="GO" id="GO:0015074">
    <property type="term" value="P:DNA integration"/>
    <property type="evidence" value="ECO:0007669"/>
    <property type="project" value="InterPro"/>
</dbReference>
<dbReference type="InterPro" id="IPR050951">
    <property type="entry name" value="Retrovirus_Pol_polyprotein"/>
</dbReference>
<dbReference type="InterPro" id="IPR001965">
    <property type="entry name" value="Znf_PHD"/>
</dbReference>
<dbReference type="Ensembl" id="ENSSHAT00000030423.1">
    <property type="protein sequence ID" value="ENSSHAP00000045871.1"/>
    <property type="gene ID" value="ENSSHAG00000023798.1"/>
</dbReference>
<sequence length="413" mass="46290">MELLEMTSSPTPSVKRKLIRNSNFVLEGGVLYYQGKGKFQRVLFTPEKKREAFEEAHVVSAERHHGIRATGINITKSYYWPRITLHARQWVKECKKCQRDKLAKQEAQSARTPPAGSQVKARKRKGVAPTAQLRGQPSASPPLRLLPPAAVAPKREALAAQARGLFHLVGLQLVGPMEQTPRGACFIFVVVDHYTRWVEVAPMKTCSPEETAEQVLKLVYRFGFPERIVCCQSGDFVRQLNQILRIQADLQCDLVANYRPRTHGLLEMTNAFVQRLLTLVVRGNTANWDLELPNVLFLQMQAENESEEEDLGSEEDLEGDDAVPPAPFPSASEPSPDEDAEPLVVAELGVEDTCPYCDQLADRGNSEVFTMLQCGTCQSWAHRTCVQRWYRGDGWRSAFRCKACLPAPCSAPE</sequence>
<dbReference type="Gene3D" id="1.10.340.70">
    <property type="match status" value="1"/>
</dbReference>
<evidence type="ECO:0000256" key="2">
    <source>
        <dbReference type="ARBA" id="ARBA00022771"/>
    </source>
</evidence>
<feature type="domain" description="Integrase catalytic" evidence="6">
    <location>
        <begin position="149"/>
        <end position="332"/>
    </location>
</feature>
<dbReference type="GO" id="GO:0008270">
    <property type="term" value="F:zinc ion binding"/>
    <property type="evidence" value="ECO:0007669"/>
    <property type="project" value="UniProtKB-KW"/>
</dbReference>
<dbReference type="SUPFAM" id="SSF57903">
    <property type="entry name" value="FYVE/PHD zinc finger"/>
    <property type="match status" value="1"/>
</dbReference>
<keyword evidence="2" id="KW-0863">Zinc-finger</keyword>
<dbReference type="SMART" id="SM00249">
    <property type="entry name" value="PHD"/>
    <property type="match status" value="1"/>
</dbReference>
<keyword evidence="8" id="KW-1185">Reference proteome</keyword>
<reference evidence="7" key="3">
    <citation type="submission" date="2025-09" db="UniProtKB">
        <authorList>
            <consortium name="Ensembl"/>
        </authorList>
    </citation>
    <scope>IDENTIFICATION</scope>
</reference>
<dbReference type="PROSITE" id="PS50994">
    <property type="entry name" value="INTEGRASE"/>
    <property type="match status" value="1"/>
</dbReference>
<dbReference type="Proteomes" id="UP000007648">
    <property type="component" value="Unassembled WGS sequence"/>
</dbReference>
<organism evidence="7 8">
    <name type="scientific">Sarcophilus harrisii</name>
    <name type="common">Tasmanian devil</name>
    <name type="synonym">Sarcophilus laniarius</name>
    <dbReference type="NCBI Taxonomy" id="9305"/>
    <lineage>
        <taxon>Eukaryota</taxon>
        <taxon>Metazoa</taxon>
        <taxon>Chordata</taxon>
        <taxon>Craniata</taxon>
        <taxon>Vertebrata</taxon>
        <taxon>Euteleostomi</taxon>
        <taxon>Mammalia</taxon>
        <taxon>Metatheria</taxon>
        <taxon>Dasyuromorphia</taxon>
        <taxon>Dasyuridae</taxon>
        <taxon>Sarcophilus</taxon>
    </lineage>
</organism>
<evidence type="ECO:0000313" key="8">
    <source>
        <dbReference type="Proteomes" id="UP000007648"/>
    </source>
</evidence>
<evidence type="ECO:0000256" key="5">
    <source>
        <dbReference type="SAM" id="MobiDB-lite"/>
    </source>
</evidence>
<dbReference type="PANTHER" id="PTHR37984">
    <property type="entry name" value="PROTEIN CBG26694"/>
    <property type="match status" value="1"/>
</dbReference>
<dbReference type="GO" id="GO:0003676">
    <property type="term" value="F:nucleic acid binding"/>
    <property type="evidence" value="ECO:0007669"/>
    <property type="project" value="InterPro"/>
</dbReference>
<dbReference type="CDD" id="cd15489">
    <property type="entry name" value="PHD_SF"/>
    <property type="match status" value="1"/>
</dbReference>
<evidence type="ECO:0000256" key="3">
    <source>
        <dbReference type="ARBA" id="ARBA00022833"/>
    </source>
</evidence>
<reference evidence="7" key="2">
    <citation type="submission" date="2025-08" db="UniProtKB">
        <authorList>
            <consortium name="Ensembl"/>
        </authorList>
    </citation>
    <scope>IDENTIFICATION</scope>
</reference>
<keyword evidence="3" id="KW-0862">Zinc</keyword>
<dbReference type="GeneTree" id="ENSGT01110000267537"/>
<evidence type="ECO:0000256" key="4">
    <source>
        <dbReference type="ARBA" id="ARBA00039658"/>
    </source>
</evidence>
<dbReference type="InterPro" id="IPR001584">
    <property type="entry name" value="Integrase_cat-core"/>
</dbReference>
<evidence type="ECO:0000256" key="1">
    <source>
        <dbReference type="ARBA" id="ARBA00022723"/>
    </source>
</evidence>
<keyword evidence="1" id="KW-0479">Metal-binding</keyword>
<feature type="compositionally biased region" description="Acidic residues" evidence="5">
    <location>
        <begin position="304"/>
        <end position="321"/>
    </location>
</feature>
<reference evidence="7 8" key="1">
    <citation type="journal article" date="2011" name="Proc. Natl. Acad. Sci. U.S.A.">
        <title>Genetic diversity and population structure of the endangered marsupial Sarcophilus harrisii (Tasmanian devil).</title>
        <authorList>
            <person name="Miller W."/>
            <person name="Hayes V.M."/>
            <person name="Ratan A."/>
            <person name="Petersen D.C."/>
            <person name="Wittekindt N.E."/>
            <person name="Miller J."/>
            <person name="Walenz B."/>
            <person name="Knight J."/>
            <person name="Qi J."/>
            <person name="Zhao F."/>
            <person name="Wang Q."/>
            <person name="Bedoya-Reina O.C."/>
            <person name="Katiyar N."/>
            <person name="Tomsho L.P."/>
            <person name="Kasson L.M."/>
            <person name="Hardie R.A."/>
            <person name="Woodbridge P."/>
            <person name="Tindall E.A."/>
            <person name="Bertelsen M.F."/>
            <person name="Dixon D."/>
            <person name="Pyecroft S."/>
            <person name="Helgen K.M."/>
            <person name="Lesk A.M."/>
            <person name="Pringle T.H."/>
            <person name="Patterson N."/>
            <person name="Zhang Y."/>
            <person name="Kreiss A."/>
            <person name="Woods G.M."/>
            <person name="Jones M.E."/>
            <person name="Schuster S.C."/>
        </authorList>
    </citation>
    <scope>NUCLEOTIDE SEQUENCE [LARGE SCALE GENOMIC DNA]</scope>
</reference>
<evidence type="ECO:0000259" key="6">
    <source>
        <dbReference type="PROSITE" id="PS50994"/>
    </source>
</evidence>
<protein>
    <recommendedName>
        <fullName evidence="4">Gypsy retrotransposon integrase-like protein 1</fullName>
    </recommendedName>
</protein>
<accession>A0A7N4Q1J2</accession>
<dbReference type="InterPro" id="IPR011011">
    <property type="entry name" value="Znf_FYVE_PHD"/>
</dbReference>
<dbReference type="SUPFAM" id="SSF53098">
    <property type="entry name" value="Ribonuclease H-like"/>
    <property type="match status" value="1"/>
</dbReference>
<proteinExistence type="predicted"/>
<dbReference type="InterPro" id="IPR041588">
    <property type="entry name" value="Integrase_H2C2"/>
</dbReference>
<feature type="region of interest" description="Disordered" evidence="5">
    <location>
        <begin position="303"/>
        <end position="339"/>
    </location>
</feature>
<dbReference type="InterPro" id="IPR036397">
    <property type="entry name" value="RNaseH_sf"/>
</dbReference>
<dbReference type="InterPro" id="IPR012337">
    <property type="entry name" value="RNaseH-like_sf"/>
</dbReference>
<name>A0A7N4Q1J2_SARHA</name>